<dbReference type="GO" id="GO:0004176">
    <property type="term" value="F:ATP-dependent peptidase activity"/>
    <property type="evidence" value="ECO:0007669"/>
    <property type="project" value="TreeGrafter"/>
</dbReference>
<evidence type="ECO:0000256" key="9">
    <source>
        <dbReference type="ARBA" id="ARBA00022946"/>
    </source>
</evidence>
<dbReference type="CDD" id="cd19501">
    <property type="entry name" value="RecA-like_FtsH"/>
    <property type="match status" value="1"/>
</dbReference>
<evidence type="ECO:0000256" key="2">
    <source>
        <dbReference type="ARBA" id="ARBA00010044"/>
    </source>
</evidence>
<feature type="compositionally biased region" description="Basic and acidic residues" evidence="13">
    <location>
        <begin position="79"/>
        <end position="95"/>
    </location>
</feature>
<dbReference type="GO" id="GO:0006508">
    <property type="term" value="P:proteolysis"/>
    <property type="evidence" value="ECO:0007669"/>
    <property type="project" value="UniProtKB-KW"/>
</dbReference>
<dbReference type="Pfam" id="PF17862">
    <property type="entry name" value="AAA_lid_3"/>
    <property type="match status" value="1"/>
</dbReference>
<dbReference type="PANTHER" id="PTHR23076:SF110">
    <property type="entry name" value="INACTIVE ATP-DEPENDENT ZINC METALLOPROTEASE FTSHI 3, CHLOROPLASTIC-RELATED"/>
    <property type="match status" value="1"/>
</dbReference>
<keyword evidence="8 12" id="KW-0067">ATP-binding</keyword>
<evidence type="ECO:0000313" key="16">
    <source>
        <dbReference type="EMBL" id="JAT74819.1"/>
    </source>
</evidence>
<feature type="domain" description="AAA+ ATPase" evidence="15">
    <location>
        <begin position="329"/>
        <end position="465"/>
    </location>
</feature>
<comment type="subcellular location">
    <subcellularLocation>
        <location evidence="1">Membrane</location>
        <topology evidence="1">Multi-pass membrane protein</topology>
    </subcellularLocation>
</comment>
<dbReference type="GO" id="GO:0005524">
    <property type="term" value="F:ATP binding"/>
    <property type="evidence" value="ECO:0007669"/>
    <property type="project" value="UniProtKB-KW"/>
</dbReference>
<feature type="compositionally biased region" description="Low complexity" evidence="13">
    <location>
        <begin position="68"/>
        <end position="78"/>
    </location>
</feature>
<keyword evidence="11 14" id="KW-0472">Membrane</keyword>
<feature type="transmembrane region" description="Helical" evidence="14">
    <location>
        <begin position="133"/>
        <end position="155"/>
    </location>
</feature>
<keyword evidence="4" id="KW-0645">Protease</keyword>
<dbReference type="InterPro" id="IPR003593">
    <property type="entry name" value="AAA+_ATPase"/>
</dbReference>
<evidence type="ECO:0000256" key="14">
    <source>
        <dbReference type="SAM" id="Phobius"/>
    </source>
</evidence>
<evidence type="ECO:0000259" key="15">
    <source>
        <dbReference type="SMART" id="SM00382"/>
    </source>
</evidence>
<feature type="transmembrane region" description="Helical" evidence="14">
    <location>
        <begin position="247"/>
        <end position="268"/>
    </location>
</feature>
<evidence type="ECO:0000256" key="11">
    <source>
        <dbReference type="ARBA" id="ARBA00023136"/>
    </source>
</evidence>
<comment type="similarity">
    <text evidence="3">In the N-terminal section; belongs to the AAA ATPase family.</text>
</comment>
<dbReference type="FunFam" id="1.10.8.60:FF:000001">
    <property type="entry name" value="ATP-dependent zinc metalloprotease FtsH"/>
    <property type="match status" value="1"/>
</dbReference>
<dbReference type="SMART" id="SM00382">
    <property type="entry name" value="AAA"/>
    <property type="match status" value="1"/>
</dbReference>
<dbReference type="InterPro" id="IPR041569">
    <property type="entry name" value="AAA_lid_3"/>
</dbReference>
<keyword evidence="10 14" id="KW-1133">Transmembrane helix</keyword>
<dbReference type="InterPro" id="IPR003960">
    <property type="entry name" value="ATPase_AAA_CS"/>
</dbReference>
<dbReference type="GO" id="GO:0016887">
    <property type="term" value="F:ATP hydrolysis activity"/>
    <property type="evidence" value="ECO:0007669"/>
    <property type="project" value="InterPro"/>
</dbReference>
<evidence type="ECO:0000256" key="3">
    <source>
        <dbReference type="ARBA" id="ARBA00010550"/>
    </source>
</evidence>
<evidence type="ECO:0000256" key="5">
    <source>
        <dbReference type="ARBA" id="ARBA00022692"/>
    </source>
</evidence>
<keyword evidence="9" id="KW-0809">Transit peptide</keyword>
<evidence type="ECO:0000313" key="17">
    <source>
        <dbReference type="EMBL" id="JAT75310.1"/>
    </source>
</evidence>
<evidence type="ECO:0000256" key="13">
    <source>
        <dbReference type="SAM" id="MobiDB-lite"/>
    </source>
</evidence>
<dbReference type="AlphaFoldDB" id="A0A1D2A7X9"/>
<dbReference type="SUPFAM" id="SSF52540">
    <property type="entry name" value="P-loop containing nucleoside triphosphate hydrolases"/>
    <property type="match status" value="1"/>
</dbReference>
<dbReference type="PROSITE" id="PS00674">
    <property type="entry name" value="AAA"/>
    <property type="match status" value="1"/>
</dbReference>
<reference evidence="17" key="1">
    <citation type="submission" date="2015-08" db="EMBL/GenBank/DDBJ databases">
        <authorList>
            <person name="Babu N.S."/>
            <person name="Beckwith C.J."/>
            <person name="Beseler K.G."/>
            <person name="Brison A."/>
            <person name="Carone J.V."/>
            <person name="Caskin T.P."/>
            <person name="Diamond M."/>
            <person name="Durham M.E."/>
            <person name="Foxe J.M."/>
            <person name="Go M."/>
            <person name="Henderson B.A."/>
            <person name="Jones I.B."/>
            <person name="McGettigan J.A."/>
            <person name="Micheletti S.J."/>
            <person name="Nasrallah M.E."/>
            <person name="Ortiz D."/>
            <person name="Piller C.R."/>
            <person name="Privatt S.R."/>
            <person name="Schneider S.L."/>
            <person name="Sharp S."/>
            <person name="Smith T.C."/>
            <person name="Stanton J.D."/>
            <person name="Ullery H.E."/>
            <person name="Wilson R.J."/>
            <person name="Serrano M.G."/>
            <person name="Buck G."/>
            <person name="Lee V."/>
            <person name="Wang Y."/>
            <person name="Carvalho R."/>
            <person name="Voegtly L."/>
            <person name="Shi R."/>
            <person name="Duckworth R."/>
            <person name="Johnson A."/>
            <person name="Loviza R."/>
            <person name="Walstead R."/>
            <person name="Shah Z."/>
            <person name="Kiflezghi M."/>
            <person name="Wade K."/>
            <person name="Ball S.L."/>
            <person name="Bradley K.W."/>
            <person name="Asai D.J."/>
            <person name="Bowman C.A."/>
            <person name="Russell D.A."/>
            <person name="Pope W.H."/>
            <person name="Jacobs-Sera D."/>
            <person name="Hendrix R.W."/>
            <person name="Hatfull G.F."/>
        </authorList>
    </citation>
    <scope>NUCLEOTIDE SEQUENCE</scope>
</reference>
<dbReference type="GO" id="GO:0009535">
    <property type="term" value="C:chloroplast thylakoid membrane"/>
    <property type="evidence" value="ECO:0007669"/>
    <property type="project" value="TreeGrafter"/>
</dbReference>
<evidence type="ECO:0000256" key="7">
    <source>
        <dbReference type="ARBA" id="ARBA00022801"/>
    </source>
</evidence>
<proteinExistence type="inferred from homology"/>
<keyword evidence="7" id="KW-0378">Hydrolase</keyword>
<evidence type="ECO:0000256" key="12">
    <source>
        <dbReference type="RuleBase" id="RU003651"/>
    </source>
</evidence>
<evidence type="ECO:0000256" key="1">
    <source>
        <dbReference type="ARBA" id="ARBA00004141"/>
    </source>
</evidence>
<organism evidence="17">
    <name type="scientific">Auxenochlorella protothecoides</name>
    <name type="common">Green microalga</name>
    <name type="synonym">Chlorella protothecoides</name>
    <dbReference type="NCBI Taxonomy" id="3075"/>
    <lineage>
        <taxon>Eukaryota</taxon>
        <taxon>Viridiplantae</taxon>
        <taxon>Chlorophyta</taxon>
        <taxon>core chlorophytes</taxon>
        <taxon>Trebouxiophyceae</taxon>
        <taxon>Chlorellales</taxon>
        <taxon>Chlorellaceae</taxon>
        <taxon>Auxenochlorella</taxon>
    </lineage>
</organism>
<evidence type="ECO:0000256" key="8">
    <source>
        <dbReference type="ARBA" id="ARBA00022840"/>
    </source>
</evidence>
<accession>A0A1D2A7X9</accession>
<comment type="similarity">
    <text evidence="12">Belongs to the AAA ATPase family.</text>
</comment>
<dbReference type="EMBL" id="GDKF01003803">
    <property type="protein sequence ID" value="JAT74819.1"/>
    <property type="molecule type" value="Transcribed_RNA"/>
</dbReference>
<keyword evidence="5 14" id="KW-0812">Transmembrane</keyword>
<name>A0A1D2A7X9_AUXPR</name>
<dbReference type="EMBL" id="GDKF01003312">
    <property type="protein sequence ID" value="JAT75310.1"/>
    <property type="molecule type" value="Transcribed_RNA"/>
</dbReference>
<evidence type="ECO:0000256" key="6">
    <source>
        <dbReference type="ARBA" id="ARBA00022741"/>
    </source>
</evidence>
<keyword evidence="6 12" id="KW-0547">Nucleotide-binding</keyword>
<evidence type="ECO:0000256" key="4">
    <source>
        <dbReference type="ARBA" id="ARBA00022670"/>
    </source>
</evidence>
<dbReference type="InterPro" id="IPR027417">
    <property type="entry name" value="P-loop_NTPase"/>
</dbReference>
<dbReference type="Pfam" id="PF00004">
    <property type="entry name" value="AAA"/>
    <property type="match status" value="1"/>
</dbReference>
<sequence>MQGLRTTPAPFKSCSFASKSVCPTRIRLLIGRQWQDSSAWPSRAYGLHGPIRARTVWCAALNDSPRLSSSPRTPNDSSSGRDPDESEPEPGRDRRGLPGRIIYAIRQAARSLLLLLARLVPERMRAFLTPGRLRRIAASFILFYLVGGALLSSALHSARMHEVMYSDFLGHVQRGAVQNVMFDEDAQRIVFGLVPTPAEVREMRDADAAPAVPVPCYTKQVASHELIPILLKAGVRFGAMQKTLSSVATRALTTALALWLPLVPLYFIGRRALGGNQRGKQSRTPSKGAALSSATFEDVAGVDAAKQELQEVVSCLKDAGRFAALGAKLPSGVLLCGPPGTGKTLLARAVAGEAGVPFFVVSASEFVELFVGRGAARIRELFSEARKKAPCVVFIDELDAVGGRRGMGMNDEREQTLNQLLTELDGFDGRPGVLLLAATNRPESLDPALLRPGRLSRKITVPLPDATGRAAILAVHLRTVKLAGSPEMQSAMCRAIARLTPGMSGAELMNVVNEAAFLAARRDADAVDLPELVAAVDRTRNGVNGGAATPLSVLGSRLSRGIQRLIGGGPDAAPALPAGRSG</sequence>
<feature type="region of interest" description="Disordered" evidence="13">
    <location>
        <begin position="65"/>
        <end position="95"/>
    </location>
</feature>
<comment type="similarity">
    <text evidence="2">In the C-terminal section; belongs to the peptidase M41 family.</text>
</comment>
<dbReference type="Gene3D" id="3.40.50.300">
    <property type="entry name" value="P-loop containing nucleotide triphosphate hydrolases"/>
    <property type="match status" value="1"/>
</dbReference>
<dbReference type="Gene3D" id="1.10.8.60">
    <property type="match status" value="1"/>
</dbReference>
<dbReference type="PANTHER" id="PTHR23076">
    <property type="entry name" value="METALLOPROTEASE M41 FTSH"/>
    <property type="match status" value="1"/>
</dbReference>
<evidence type="ECO:0000256" key="10">
    <source>
        <dbReference type="ARBA" id="ARBA00022989"/>
    </source>
</evidence>
<dbReference type="InterPro" id="IPR003959">
    <property type="entry name" value="ATPase_AAA_core"/>
</dbReference>
<gene>
    <name evidence="17" type="ORF">g.54107</name>
    <name evidence="16" type="ORF">g.54110</name>
</gene>
<protein>
    <recommendedName>
        <fullName evidence="15">AAA+ ATPase domain-containing protein</fullName>
    </recommendedName>
</protein>
<dbReference type="FunFam" id="3.40.50.300:FF:000277">
    <property type="entry name" value="ATP-dependent zinc metalloprotease FtsH"/>
    <property type="match status" value="1"/>
</dbReference>